<name>A0A1I2E8F1_9BACT</name>
<organism evidence="1 2">
    <name type="scientific">Spirosoma endophyticum</name>
    <dbReference type="NCBI Taxonomy" id="662367"/>
    <lineage>
        <taxon>Bacteria</taxon>
        <taxon>Pseudomonadati</taxon>
        <taxon>Bacteroidota</taxon>
        <taxon>Cytophagia</taxon>
        <taxon>Cytophagales</taxon>
        <taxon>Cytophagaceae</taxon>
        <taxon>Spirosoma</taxon>
    </lineage>
</organism>
<reference evidence="1 2" key="1">
    <citation type="submission" date="2016-10" db="EMBL/GenBank/DDBJ databases">
        <authorList>
            <person name="de Groot N.N."/>
        </authorList>
    </citation>
    <scope>NUCLEOTIDE SEQUENCE [LARGE SCALE GENOMIC DNA]</scope>
    <source>
        <strain evidence="1 2">DSM 26130</strain>
    </source>
</reference>
<evidence type="ECO:0000313" key="1">
    <source>
        <dbReference type="EMBL" id="SFE88540.1"/>
    </source>
</evidence>
<evidence type="ECO:0000313" key="2">
    <source>
        <dbReference type="Proteomes" id="UP000198598"/>
    </source>
</evidence>
<accession>A0A1I2E8F1</accession>
<proteinExistence type="predicted"/>
<keyword evidence="2" id="KW-1185">Reference proteome</keyword>
<dbReference type="STRING" id="662367.SAMN05216167_12143"/>
<dbReference type="Proteomes" id="UP000198598">
    <property type="component" value="Unassembled WGS sequence"/>
</dbReference>
<sequence length="29" mass="3189">MVTQGLVRHYNIMPLQSELAKLSSVKASS</sequence>
<dbReference type="AlphaFoldDB" id="A0A1I2E8F1"/>
<dbReference type="EMBL" id="FOLQ01000021">
    <property type="protein sequence ID" value="SFE88540.1"/>
    <property type="molecule type" value="Genomic_DNA"/>
</dbReference>
<protein>
    <submittedName>
        <fullName evidence="1">Uncharacterized protein</fullName>
    </submittedName>
</protein>
<gene>
    <name evidence="1" type="ORF">SAMN05216167_12143</name>
</gene>